<name>A0ABR9N3U9_9MICO</name>
<feature type="transmembrane region" description="Helical" evidence="8">
    <location>
        <begin position="102"/>
        <end position="120"/>
    </location>
</feature>
<dbReference type="EMBL" id="JADAQT010000108">
    <property type="protein sequence ID" value="MBE1878342.1"/>
    <property type="molecule type" value="Genomic_DNA"/>
</dbReference>
<feature type="transmembrane region" description="Helical" evidence="8">
    <location>
        <begin position="226"/>
        <end position="247"/>
    </location>
</feature>
<dbReference type="RefSeq" id="WP_192864875.1">
    <property type="nucleotide sequence ID" value="NZ_JADAQT010000108.1"/>
</dbReference>
<comment type="similarity">
    <text evidence="2 8">Belongs to the 4-toluene sulfonate uptake permease (TSUP) (TC 2.A.102) family.</text>
</comment>
<feature type="transmembrane region" description="Helical" evidence="8">
    <location>
        <begin position="48"/>
        <end position="66"/>
    </location>
</feature>
<keyword evidence="7 8" id="KW-0472">Membrane</keyword>
<comment type="caution">
    <text evidence="9">The sequence shown here is derived from an EMBL/GenBank/DDBJ whole genome shotgun (WGS) entry which is preliminary data.</text>
</comment>
<evidence type="ECO:0000313" key="10">
    <source>
        <dbReference type="Proteomes" id="UP000625527"/>
    </source>
</evidence>
<evidence type="ECO:0000256" key="7">
    <source>
        <dbReference type="ARBA" id="ARBA00023136"/>
    </source>
</evidence>
<evidence type="ECO:0000256" key="1">
    <source>
        <dbReference type="ARBA" id="ARBA00004651"/>
    </source>
</evidence>
<accession>A0ABR9N3U9</accession>
<keyword evidence="10" id="KW-1185">Reference proteome</keyword>
<proteinExistence type="inferred from homology"/>
<reference evidence="9 10" key="1">
    <citation type="submission" date="2020-10" db="EMBL/GenBank/DDBJ databases">
        <title>Myceligenerans pegani sp. nov., an endophytic actinomycete isolated from Peganum harmala L. in Xinjiang, China.</title>
        <authorList>
            <person name="Xin L."/>
        </authorList>
    </citation>
    <scope>NUCLEOTIDE SEQUENCE [LARGE SCALE GENOMIC DNA]</scope>
    <source>
        <strain evidence="9 10">TRM65318</strain>
    </source>
</reference>
<dbReference type="InterPro" id="IPR052017">
    <property type="entry name" value="TSUP"/>
</dbReference>
<evidence type="ECO:0000256" key="3">
    <source>
        <dbReference type="ARBA" id="ARBA00022448"/>
    </source>
</evidence>
<dbReference type="InterPro" id="IPR002781">
    <property type="entry name" value="TM_pro_TauE-like"/>
</dbReference>
<evidence type="ECO:0000256" key="5">
    <source>
        <dbReference type="ARBA" id="ARBA00022692"/>
    </source>
</evidence>
<evidence type="ECO:0000256" key="6">
    <source>
        <dbReference type="ARBA" id="ARBA00022989"/>
    </source>
</evidence>
<gene>
    <name evidence="9" type="ORF">IHE71_21845</name>
</gene>
<feature type="transmembrane region" description="Helical" evidence="8">
    <location>
        <begin position="197"/>
        <end position="214"/>
    </location>
</feature>
<dbReference type="PANTHER" id="PTHR30269">
    <property type="entry name" value="TRANSMEMBRANE PROTEIN YFCA"/>
    <property type="match status" value="1"/>
</dbReference>
<sequence length="248" mass="26081">MAEPDGIFLLVMLFALILVSGVVQSLSGFGFALFSAPLLTATIGGPQAVSTILITGTACDIAILAMRRSVPRPDVREAVTLAGWSAPGMLAGAWLLAALPSAGLQVFVAGVVVAAVLLRLRTRERPVVISTRWAVPTGVLSGALGTSTSLAGPPVVYYLVHRGLRPHTMRDTLVALSLVRLPLSVVSLLVAGVWETYQYWPVLVVAALAGQYLGTRAFHRFGHTRYEHIVLGLLTLAAVVSVASLALP</sequence>
<dbReference type="PANTHER" id="PTHR30269:SF37">
    <property type="entry name" value="MEMBRANE TRANSPORTER PROTEIN"/>
    <property type="match status" value="1"/>
</dbReference>
<dbReference type="Proteomes" id="UP000625527">
    <property type="component" value="Unassembled WGS sequence"/>
</dbReference>
<evidence type="ECO:0000256" key="2">
    <source>
        <dbReference type="ARBA" id="ARBA00009142"/>
    </source>
</evidence>
<keyword evidence="6 8" id="KW-1133">Transmembrane helix</keyword>
<keyword evidence="5 8" id="KW-0812">Transmembrane</keyword>
<evidence type="ECO:0000313" key="9">
    <source>
        <dbReference type="EMBL" id="MBE1878342.1"/>
    </source>
</evidence>
<organism evidence="9 10">
    <name type="scientific">Myceligenerans pegani</name>
    <dbReference type="NCBI Taxonomy" id="2776917"/>
    <lineage>
        <taxon>Bacteria</taxon>
        <taxon>Bacillati</taxon>
        <taxon>Actinomycetota</taxon>
        <taxon>Actinomycetes</taxon>
        <taxon>Micrococcales</taxon>
        <taxon>Promicromonosporaceae</taxon>
        <taxon>Myceligenerans</taxon>
    </lineage>
</organism>
<protein>
    <recommendedName>
        <fullName evidence="8">Probable membrane transporter protein</fullName>
    </recommendedName>
</protein>
<feature type="transmembrane region" description="Helical" evidence="8">
    <location>
        <begin position="172"/>
        <end position="191"/>
    </location>
</feature>
<evidence type="ECO:0000256" key="8">
    <source>
        <dbReference type="RuleBase" id="RU363041"/>
    </source>
</evidence>
<evidence type="ECO:0000256" key="4">
    <source>
        <dbReference type="ARBA" id="ARBA00022475"/>
    </source>
</evidence>
<dbReference type="Pfam" id="PF01925">
    <property type="entry name" value="TauE"/>
    <property type="match status" value="1"/>
</dbReference>
<keyword evidence="3" id="KW-0813">Transport</keyword>
<keyword evidence="4 8" id="KW-1003">Cell membrane</keyword>
<feature type="transmembrane region" description="Helical" evidence="8">
    <location>
        <begin position="7"/>
        <end position="36"/>
    </location>
</feature>
<comment type="subcellular location">
    <subcellularLocation>
        <location evidence="1 8">Cell membrane</location>
        <topology evidence="1 8">Multi-pass membrane protein</topology>
    </subcellularLocation>
</comment>